<sequence length="300" mass="31564">MLHVGNLVGATRATAAALSDGVRPYGHYARAMPVRPDPEDRADSLLVADDGTELARMRLRDEAGKRVATAVSPLPGTVRSQLAEQVRRDLAGYRLETSDDGLVAVLVAGGVELHRAATDMRHGLTRVPAPVALPAGWSLGSPGWDDDLAEGLAAAYGPDHPDGRWQARHTEQVRAMFDGGEPVPPLLAASARLVDPDGRSAGHVLCAGPVPWTDDACAWIVNLAVTPRAQGRGFGRTLLTHALRGAHEAGLPAVGLSVADGNPARRIYDSAGFRPLVRVFSVLLPAPSELPLSVPAERSS</sequence>
<dbReference type="AlphaFoldDB" id="A0A1C4W8H2"/>
<dbReference type="Proteomes" id="UP000198253">
    <property type="component" value="Chromosome I"/>
</dbReference>
<evidence type="ECO:0000259" key="1">
    <source>
        <dbReference type="PROSITE" id="PS51186"/>
    </source>
</evidence>
<evidence type="ECO:0000313" key="3">
    <source>
        <dbReference type="Proteomes" id="UP000198253"/>
    </source>
</evidence>
<dbReference type="PROSITE" id="PS51186">
    <property type="entry name" value="GNAT"/>
    <property type="match status" value="1"/>
</dbReference>
<dbReference type="InParanoid" id="A0A1C4W8H2"/>
<dbReference type="Gene3D" id="3.40.630.30">
    <property type="match status" value="1"/>
</dbReference>
<protein>
    <submittedName>
        <fullName evidence="2">Acetyltransferase (GNAT) family protein</fullName>
    </submittedName>
</protein>
<reference evidence="3" key="1">
    <citation type="submission" date="2016-06" db="EMBL/GenBank/DDBJ databases">
        <authorList>
            <person name="Varghese N."/>
            <person name="Submissions Spin"/>
        </authorList>
    </citation>
    <scope>NUCLEOTIDE SEQUENCE [LARGE SCALE GENOMIC DNA]</scope>
    <source>
        <strain evidence="3">DSM 43816</strain>
    </source>
</reference>
<dbReference type="SUPFAM" id="SSF55729">
    <property type="entry name" value="Acyl-CoA N-acyltransferases (Nat)"/>
    <property type="match status" value="1"/>
</dbReference>
<dbReference type="InterPro" id="IPR000182">
    <property type="entry name" value="GNAT_dom"/>
</dbReference>
<gene>
    <name evidence="2" type="ORF">GA0070618_1955</name>
</gene>
<feature type="domain" description="N-acetyltransferase" evidence="1">
    <location>
        <begin position="123"/>
        <end position="297"/>
    </location>
</feature>
<dbReference type="CDD" id="cd04301">
    <property type="entry name" value="NAT_SF"/>
    <property type="match status" value="1"/>
</dbReference>
<evidence type="ECO:0000313" key="2">
    <source>
        <dbReference type="EMBL" id="SCE92473.1"/>
    </source>
</evidence>
<keyword evidence="3" id="KW-1185">Reference proteome</keyword>
<dbReference type="GO" id="GO:0016747">
    <property type="term" value="F:acyltransferase activity, transferring groups other than amino-acyl groups"/>
    <property type="evidence" value="ECO:0007669"/>
    <property type="project" value="InterPro"/>
</dbReference>
<organism evidence="2 3">
    <name type="scientific">Micromonospora echinospora</name>
    <name type="common">Micromonospora purpurea</name>
    <dbReference type="NCBI Taxonomy" id="1877"/>
    <lineage>
        <taxon>Bacteria</taxon>
        <taxon>Bacillati</taxon>
        <taxon>Actinomycetota</taxon>
        <taxon>Actinomycetes</taxon>
        <taxon>Micromonosporales</taxon>
        <taxon>Micromonosporaceae</taxon>
        <taxon>Micromonospora</taxon>
    </lineage>
</organism>
<dbReference type="Pfam" id="PF00583">
    <property type="entry name" value="Acetyltransf_1"/>
    <property type="match status" value="1"/>
</dbReference>
<accession>A0A1C4W8H2</accession>
<name>A0A1C4W8H2_MICEC</name>
<proteinExistence type="predicted"/>
<dbReference type="EMBL" id="LT607413">
    <property type="protein sequence ID" value="SCE92473.1"/>
    <property type="molecule type" value="Genomic_DNA"/>
</dbReference>
<keyword evidence="2" id="KW-0808">Transferase</keyword>
<dbReference type="InterPro" id="IPR016181">
    <property type="entry name" value="Acyl_CoA_acyltransferase"/>
</dbReference>